<dbReference type="RefSeq" id="WP_130421639.1">
    <property type="nucleotide sequence ID" value="NZ_SHKW01000001.1"/>
</dbReference>
<proteinExistence type="predicted"/>
<comment type="caution">
    <text evidence="1">The sequence shown here is derived from an EMBL/GenBank/DDBJ whole genome shotgun (WGS) entry which is preliminary data.</text>
</comment>
<gene>
    <name evidence="1" type="ORF">BDD14_4870</name>
</gene>
<organism evidence="1 2">
    <name type="scientific">Edaphobacter modestus</name>
    <dbReference type="NCBI Taxonomy" id="388466"/>
    <lineage>
        <taxon>Bacteria</taxon>
        <taxon>Pseudomonadati</taxon>
        <taxon>Acidobacteriota</taxon>
        <taxon>Terriglobia</taxon>
        <taxon>Terriglobales</taxon>
        <taxon>Acidobacteriaceae</taxon>
        <taxon>Edaphobacter</taxon>
    </lineage>
</organism>
<name>A0A4Q7Z157_9BACT</name>
<accession>A0A4Q7Z157</accession>
<dbReference type="EMBL" id="SHKW01000001">
    <property type="protein sequence ID" value="RZU43235.1"/>
    <property type="molecule type" value="Genomic_DNA"/>
</dbReference>
<reference evidence="1 2" key="1">
    <citation type="submission" date="2019-02" db="EMBL/GenBank/DDBJ databases">
        <title>Genomic Encyclopedia of Archaeal and Bacterial Type Strains, Phase II (KMG-II): from individual species to whole genera.</title>
        <authorList>
            <person name="Goeker M."/>
        </authorList>
    </citation>
    <scope>NUCLEOTIDE SEQUENCE [LARGE SCALE GENOMIC DNA]</scope>
    <source>
        <strain evidence="1 2">DSM 18101</strain>
    </source>
</reference>
<dbReference type="OrthoDB" id="5296433at2"/>
<evidence type="ECO:0000313" key="2">
    <source>
        <dbReference type="Proteomes" id="UP000292958"/>
    </source>
</evidence>
<evidence type="ECO:0000313" key="1">
    <source>
        <dbReference type="EMBL" id="RZU43235.1"/>
    </source>
</evidence>
<protein>
    <submittedName>
        <fullName evidence="1">Uncharacterized protein</fullName>
    </submittedName>
</protein>
<dbReference type="AlphaFoldDB" id="A0A4Q7Z157"/>
<sequence>MSESEMQAELERLRAENAQLKSKDKGGLTLKVSEKGGLSLYGMGRFPVTLYKEQWLRILACAPEIKAFIRENDSKLTTKE</sequence>
<keyword evidence="2" id="KW-1185">Reference proteome</keyword>
<dbReference type="Proteomes" id="UP000292958">
    <property type="component" value="Unassembled WGS sequence"/>
</dbReference>